<dbReference type="InterPro" id="IPR036518">
    <property type="entry name" value="CobE/GbiG_C_sf"/>
</dbReference>
<feature type="domain" description="CobE/GbiG C-terminal" evidence="1">
    <location>
        <begin position="244"/>
        <end position="361"/>
    </location>
</feature>
<protein>
    <submittedName>
        <fullName evidence="4">Cobalt-precorrin 5A hydrolase</fullName>
    </submittedName>
</protein>
<name>A0A7X2TMU2_9FIRM</name>
<evidence type="ECO:0000259" key="1">
    <source>
        <dbReference type="Pfam" id="PF01890"/>
    </source>
</evidence>
<dbReference type="InterPro" id="IPR021745">
    <property type="entry name" value="CbiG_mid"/>
</dbReference>
<evidence type="ECO:0000313" key="5">
    <source>
        <dbReference type="Proteomes" id="UP000466864"/>
    </source>
</evidence>
<feature type="domain" description="Cobalamin synthesis G N-terminal" evidence="2">
    <location>
        <begin position="64"/>
        <end position="144"/>
    </location>
</feature>
<dbReference type="Gene3D" id="3.40.50.11220">
    <property type="match status" value="1"/>
</dbReference>
<organism evidence="4 5">
    <name type="scientific">Bilifractor porci</name>
    <dbReference type="NCBI Taxonomy" id="2606636"/>
    <lineage>
        <taxon>Bacteria</taxon>
        <taxon>Bacillati</taxon>
        <taxon>Bacillota</taxon>
        <taxon>Clostridia</taxon>
        <taxon>Lachnospirales</taxon>
        <taxon>Lachnospiraceae</taxon>
        <taxon>Bilifractor</taxon>
    </lineage>
</organism>
<comment type="caution">
    <text evidence="4">The sequence shown here is derived from an EMBL/GenBank/DDBJ whole genome shotgun (WGS) entry which is preliminary data.</text>
</comment>
<gene>
    <name evidence="4" type="ORF">FYJ60_00565</name>
</gene>
<keyword evidence="4" id="KW-0378">Hydrolase</keyword>
<proteinExistence type="predicted"/>
<dbReference type="GO" id="GO:0009236">
    <property type="term" value="P:cobalamin biosynthetic process"/>
    <property type="evidence" value="ECO:0007669"/>
    <property type="project" value="InterPro"/>
</dbReference>
<accession>A0A7X2TMU2</accession>
<dbReference type="Pfam" id="PF01890">
    <property type="entry name" value="CbiG_C"/>
    <property type="match status" value="1"/>
</dbReference>
<dbReference type="EMBL" id="VUMV01000001">
    <property type="protein sequence ID" value="MST80830.1"/>
    <property type="molecule type" value="Genomic_DNA"/>
</dbReference>
<dbReference type="PANTHER" id="PTHR37477">
    <property type="entry name" value="COBALT-PRECORRIN-5A HYDROLASE"/>
    <property type="match status" value="1"/>
</dbReference>
<dbReference type="SUPFAM" id="SSF159672">
    <property type="entry name" value="CbiG N-terminal domain-like"/>
    <property type="match status" value="1"/>
</dbReference>
<reference evidence="4 5" key="1">
    <citation type="submission" date="2019-08" db="EMBL/GenBank/DDBJ databases">
        <title>In-depth cultivation of the pig gut microbiome towards novel bacterial diversity and tailored functional studies.</title>
        <authorList>
            <person name="Wylensek D."/>
            <person name="Hitch T.C.A."/>
            <person name="Clavel T."/>
        </authorList>
    </citation>
    <scope>NUCLEOTIDE SEQUENCE [LARGE SCALE GENOMIC DNA]</scope>
    <source>
        <strain evidence="4 5">Oil+RF-744-WCA-WT-13</strain>
    </source>
</reference>
<dbReference type="InterPro" id="IPR038029">
    <property type="entry name" value="GbiG_N_sf"/>
</dbReference>
<evidence type="ECO:0000259" key="3">
    <source>
        <dbReference type="Pfam" id="PF11761"/>
    </source>
</evidence>
<dbReference type="Pfam" id="PF11760">
    <property type="entry name" value="CbiG_N"/>
    <property type="match status" value="1"/>
</dbReference>
<dbReference type="Pfam" id="PF11761">
    <property type="entry name" value="CbiG_mid"/>
    <property type="match status" value="1"/>
</dbReference>
<dbReference type="Gene3D" id="3.30.420.180">
    <property type="entry name" value="CobE/GbiG C-terminal domain"/>
    <property type="match status" value="1"/>
</dbReference>
<feature type="domain" description="Cobalamin biosynthesis central region" evidence="3">
    <location>
        <begin position="149"/>
        <end position="241"/>
    </location>
</feature>
<dbReference type="RefSeq" id="WP_154456647.1">
    <property type="nucleotide sequence ID" value="NZ_VUMV01000001.1"/>
</dbReference>
<dbReference type="Proteomes" id="UP000466864">
    <property type="component" value="Unassembled WGS sequence"/>
</dbReference>
<keyword evidence="5" id="KW-1185">Reference proteome</keyword>
<dbReference type="InterPro" id="IPR052553">
    <property type="entry name" value="CbiG_hydrolase"/>
</dbReference>
<dbReference type="AlphaFoldDB" id="A0A7X2TMU2"/>
<dbReference type="GO" id="GO:0016787">
    <property type="term" value="F:hydrolase activity"/>
    <property type="evidence" value="ECO:0007669"/>
    <property type="project" value="UniProtKB-KW"/>
</dbReference>
<sequence>MRISGICFTRRGSQLAQRINRELLREEAGEQVLTDWYFKGQTLAEELSSEDSVFTQVREPMTQWARQRFQDSDAIIFVGATGIAVRAIAPHVRDKRTDPAVIVLDEQGKFCISLLSGHIGGANDLVRKISEPLGCIPVITTATDVNSLFAVDEYAKKNHMVISNMTYAKEVSAALLSGYPVGFYTHFPVKGELPEGLTWSEKLEEARRDSAENENGGTSLGIYISPSYNRAYFDHTLWLIPRCLVLGIGCKKGTPAAEVKKLAEKILREHSLYLEAVSSVASVDLKADEPALVSFAKELGVPFHTFSAEQLKSLKGSFTSSEFVEKVTGVDNICERAAVMDGGGRLIIRKTGENGVTCAVALLERSIEF</sequence>
<evidence type="ECO:0000313" key="4">
    <source>
        <dbReference type="EMBL" id="MST80830.1"/>
    </source>
</evidence>
<dbReference type="InterPro" id="IPR002750">
    <property type="entry name" value="CobE/GbiG_C"/>
</dbReference>
<evidence type="ECO:0000259" key="2">
    <source>
        <dbReference type="Pfam" id="PF11760"/>
    </source>
</evidence>
<dbReference type="SUPFAM" id="SSF159664">
    <property type="entry name" value="CobE/GbiG C-terminal domain-like"/>
    <property type="match status" value="1"/>
</dbReference>
<dbReference type="InterPro" id="IPR021744">
    <property type="entry name" value="CbiG_N"/>
</dbReference>
<dbReference type="PANTHER" id="PTHR37477:SF1">
    <property type="entry name" value="COBALT-PRECORRIN-5A HYDROLASE"/>
    <property type="match status" value="1"/>
</dbReference>